<evidence type="ECO:0000313" key="1">
    <source>
        <dbReference type="EMBL" id="PQA54876.1"/>
    </source>
</evidence>
<dbReference type="Proteomes" id="UP000239590">
    <property type="component" value="Unassembled WGS sequence"/>
</dbReference>
<gene>
    <name evidence="1" type="ORF">C5O19_20170</name>
</gene>
<accession>A0A2S7IGQ7</accession>
<dbReference type="EMBL" id="PTRA01000005">
    <property type="protein sequence ID" value="PQA54876.1"/>
    <property type="molecule type" value="Genomic_DNA"/>
</dbReference>
<comment type="caution">
    <text evidence="1">The sequence shown here is derived from an EMBL/GenBank/DDBJ whole genome shotgun (WGS) entry which is preliminary data.</text>
</comment>
<keyword evidence="2" id="KW-1185">Reference proteome</keyword>
<sequence>MAYFSGFLPLISSKKMSTPRKTRKRYLKSYVKCYTSKVSPYGLNKYKIYIRKHSWTFPANHF</sequence>
<dbReference type="AlphaFoldDB" id="A0A2S7IGQ7"/>
<name>A0A2S7IGQ7_9BACT</name>
<protein>
    <submittedName>
        <fullName evidence="1">Uncharacterized protein</fullName>
    </submittedName>
</protein>
<evidence type="ECO:0000313" key="2">
    <source>
        <dbReference type="Proteomes" id="UP000239590"/>
    </source>
</evidence>
<organism evidence="1 2">
    <name type="scientific">Siphonobacter curvatus</name>
    <dbReference type="NCBI Taxonomy" id="2094562"/>
    <lineage>
        <taxon>Bacteria</taxon>
        <taxon>Pseudomonadati</taxon>
        <taxon>Bacteroidota</taxon>
        <taxon>Cytophagia</taxon>
        <taxon>Cytophagales</taxon>
        <taxon>Cytophagaceae</taxon>
        <taxon>Siphonobacter</taxon>
    </lineage>
</organism>
<reference evidence="2" key="1">
    <citation type="submission" date="2018-02" db="EMBL/GenBank/DDBJ databases">
        <title>Genome sequencing of Solimonas sp. HR-BB.</title>
        <authorList>
            <person name="Lee Y."/>
            <person name="Jeon C.O."/>
        </authorList>
    </citation>
    <scope>NUCLEOTIDE SEQUENCE [LARGE SCALE GENOMIC DNA]</scope>
    <source>
        <strain evidence="2">HR-U</strain>
    </source>
</reference>
<proteinExistence type="predicted"/>